<evidence type="ECO:0000313" key="4">
    <source>
        <dbReference type="Proteomes" id="UP000030765"/>
    </source>
</evidence>
<evidence type="ECO:0008006" key="5">
    <source>
        <dbReference type="Google" id="ProtNLM"/>
    </source>
</evidence>
<dbReference type="EMBL" id="KE525317">
    <property type="protein sequence ID" value="KFB46415.1"/>
    <property type="molecule type" value="Genomic_DNA"/>
</dbReference>
<keyword evidence="4" id="KW-1185">Reference proteome</keyword>
<dbReference type="AlphaFoldDB" id="A0A084W871"/>
<protein>
    <recommendedName>
        <fullName evidence="5">Protein TsetseEP domain-containing protein</fullName>
    </recommendedName>
</protein>
<dbReference type="OMA" id="ACETNGP"/>
<feature type="signal peptide" evidence="1">
    <location>
        <begin position="1"/>
        <end position="20"/>
    </location>
</feature>
<evidence type="ECO:0000313" key="2">
    <source>
        <dbReference type="EMBL" id="KFB46415.1"/>
    </source>
</evidence>
<accession>A0A084W871</accession>
<evidence type="ECO:0000256" key="1">
    <source>
        <dbReference type="SAM" id="SignalP"/>
    </source>
</evidence>
<organism evidence="2">
    <name type="scientific">Anopheles sinensis</name>
    <name type="common">Mosquito</name>
    <dbReference type="NCBI Taxonomy" id="74873"/>
    <lineage>
        <taxon>Eukaryota</taxon>
        <taxon>Metazoa</taxon>
        <taxon>Ecdysozoa</taxon>
        <taxon>Arthropoda</taxon>
        <taxon>Hexapoda</taxon>
        <taxon>Insecta</taxon>
        <taxon>Pterygota</taxon>
        <taxon>Neoptera</taxon>
        <taxon>Endopterygota</taxon>
        <taxon>Diptera</taxon>
        <taxon>Nematocera</taxon>
        <taxon>Culicoidea</taxon>
        <taxon>Culicidae</taxon>
        <taxon>Anophelinae</taxon>
        <taxon>Anopheles</taxon>
    </lineage>
</organism>
<sequence length="502" mass="53080">MRTFGFAVATVLCAIQLTAALPRPDFGLSIDVYSADKTSDVADAANNDLVTLWSTSTITLNANYDTLGEILTEITAIGTDASANIKAVFDAIIDLADATTDPTAAFDAAIDAVDALITYITSETVGLSVNYGNLDTALSTNEIVVQLEDAFGELADGLARLGAALTALKAQVLAAVTTAGSGTVTKAILRQKLSIADTSDLTVSVVDVSSSLQLIFFILEQSKEFLQLADAYIISSGVAGQDAVDYINEQLQVLSGEVESYKDAADTIKTTVTDTFDGSTDLGARDLTPIAAIKTEVDATVTTFGANIDTAVTAIEASFTGYQADILLVSTGYATFYSDNACGHIFDLVTVLINQGPYAEYCYEKYGDAALALFDSNARVAGECVDREITRLLTLQDVLISIAEQIAFSVEDLLATLDFCLNSVTECNDSDIDMYLGAIHAEIDASHLEVLTDLVDDETDAGLARLQACFVAARYDILREIDGMTTDIAACETNGPNPPSPR</sequence>
<evidence type="ECO:0000313" key="3">
    <source>
        <dbReference type="EnsemblMetazoa" id="ASIC014413-PA"/>
    </source>
</evidence>
<reference evidence="2 4" key="1">
    <citation type="journal article" date="2014" name="BMC Genomics">
        <title>Genome sequence of Anopheles sinensis provides insight into genetics basis of mosquito competence for malaria parasites.</title>
        <authorList>
            <person name="Zhou D."/>
            <person name="Zhang D."/>
            <person name="Ding G."/>
            <person name="Shi L."/>
            <person name="Hou Q."/>
            <person name="Ye Y."/>
            <person name="Xu Y."/>
            <person name="Zhou H."/>
            <person name="Xiong C."/>
            <person name="Li S."/>
            <person name="Yu J."/>
            <person name="Hong S."/>
            <person name="Yu X."/>
            <person name="Zou P."/>
            <person name="Chen C."/>
            <person name="Chang X."/>
            <person name="Wang W."/>
            <person name="Lv Y."/>
            <person name="Sun Y."/>
            <person name="Ma L."/>
            <person name="Shen B."/>
            <person name="Zhu C."/>
        </authorList>
    </citation>
    <scope>NUCLEOTIDE SEQUENCE [LARGE SCALE GENOMIC DNA]</scope>
</reference>
<dbReference type="Proteomes" id="UP000030765">
    <property type="component" value="Unassembled WGS sequence"/>
</dbReference>
<gene>
    <name evidence="2" type="ORF">ZHAS_00014413</name>
</gene>
<keyword evidence="1" id="KW-0732">Signal</keyword>
<name>A0A084W871_ANOSI</name>
<dbReference type="EnsemblMetazoa" id="ASIC014413-RA">
    <property type="protein sequence ID" value="ASIC014413-PA"/>
    <property type="gene ID" value="ASIC014413"/>
</dbReference>
<reference evidence="3" key="2">
    <citation type="submission" date="2020-05" db="UniProtKB">
        <authorList>
            <consortium name="EnsemblMetazoa"/>
        </authorList>
    </citation>
    <scope>IDENTIFICATION</scope>
</reference>
<dbReference type="VEuPathDB" id="VectorBase:ASIC014413"/>
<dbReference type="OrthoDB" id="7736058at2759"/>
<feature type="chain" id="PRO_5001784407" description="Protein TsetseEP domain-containing protein" evidence="1">
    <location>
        <begin position="21"/>
        <end position="502"/>
    </location>
</feature>
<proteinExistence type="predicted"/>
<dbReference type="EMBL" id="ATLV01021376">
    <property type="status" value="NOT_ANNOTATED_CDS"/>
    <property type="molecule type" value="Genomic_DNA"/>
</dbReference>
<dbReference type="VEuPathDB" id="VectorBase:ASIS009933"/>